<feature type="compositionally biased region" description="Basic and acidic residues" evidence="1">
    <location>
        <begin position="71"/>
        <end position="91"/>
    </location>
</feature>
<dbReference type="Proteomes" id="UP001497516">
    <property type="component" value="Chromosome 4"/>
</dbReference>
<gene>
    <name evidence="2" type="ORF">LTRI10_LOCUS21541</name>
</gene>
<protein>
    <submittedName>
        <fullName evidence="2">Uncharacterized protein</fullName>
    </submittedName>
</protein>
<dbReference type="AlphaFoldDB" id="A0AAV2E2A9"/>
<reference evidence="2 3" key="1">
    <citation type="submission" date="2024-04" db="EMBL/GenBank/DDBJ databases">
        <authorList>
            <person name="Fracassetti M."/>
        </authorList>
    </citation>
    <scope>NUCLEOTIDE SEQUENCE [LARGE SCALE GENOMIC DNA]</scope>
</reference>
<proteinExistence type="predicted"/>
<organism evidence="2 3">
    <name type="scientific">Linum trigynum</name>
    <dbReference type="NCBI Taxonomy" id="586398"/>
    <lineage>
        <taxon>Eukaryota</taxon>
        <taxon>Viridiplantae</taxon>
        <taxon>Streptophyta</taxon>
        <taxon>Embryophyta</taxon>
        <taxon>Tracheophyta</taxon>
        <taxon>Spermatophyta</taxon>
        <taxon>Magnoliopsida</taxon>
        <taxon>eudicotyledons</taxon>
        <taxon>Gunneridae</taxon>
        <taxon>Pentapetalae</taxon>
        <taxon>rosids</taxon>
        <taxon>fabids</taxon>
        <taxon>Malpighiales</taxon>
        <taxon>Linaceae</taxon>
        <taxon>Linum</taxon>
    </lineage>
</organism>
<evidence type="ECO:0000256" key="1">
    <source>
        <dbReference type="SAM" id="MobiDB-lite"/>
    </source>
</evidence>
<keyword evidence="3" id="KW-1185">Reference proteome</keyword>
<evidence type="ECO:0000313" key="3">
    <source>
        <dbReference type="Proteomes" id="UP001497516"/>
    </source>
</evidence>
<name>A0AAV2E2A9_9ROSI</name>
<feature type="region of interest" description="Disordered" evidence="1">
    <location>
        <begin position="35"/>
        <end position="118"/>
    </location>
</feature>
<accession>A0AAV2E2A9</accession>
<sequence>MSDAGRRNLFELRRRPRVSVHLLPKYCSHGNSLAAVATQKNEKIESREAKEDGGGNIAEEKEEGESSPEIAGKKEKGDGDCRDLRNIKEEGEVPCGRFVSSQRRQQTRPTVSPTGWVH</sequence>
<evidence type="ECO:0000313" key="2">
    <source>
        <dbReference type="EMBL" id="CAL1380071.1"/>
    </source>
</evidence>
<feature type="compositionally biased region" description="Polar residues" evidence="1">
    <location>
        <begin position="99"/>
        <end position="118"/>
    </location>
</feature>
<feature type="compositionally biased region" description="Basic and acidic residues" evidence="1">
    <location>
        <begin position="40"/>
        <end position="53"/>
    </location>
</feature>
<dbReference type="EMBL" id="OZ034817">
    <property type="protein sequence ID" value="CAL1380071.1"/>
    <property type="molecule type" value="Genomic_DNA"/>
</dbReference>